<evidence type="ECO:0000256" key="5">
    <source>
        <dbReference type="ARBA" id="ARBA00022759"/>
    </source>
</evidence>
<comment type="catalytic activity">
    <reaction evidence="1 8">
        <text>Endonucleolytic cleavage to 5'-phosphomonoester.</text>
        <dbReference type="EC" id="3.1.26.3"/>
    </reaction>
</comment>
<dbReference type="GO" id="GO:0019843">
    <property type="term" value="F:rRNA binding"/>
    <property type="evidence" value="ECO:0007669"/>
    <property type="project" value="UniProtKB-KW"/>
</dbReference>
<keyword evidence="8" id="KW-0963">Cytoplasm</keyword>
<feature type="domain" description="RNase III" evidence="10">
    <location>
        <begin position="1"/>
        <end position="129"/>
    </location>
</feature>
<proteinExistence type="inferred from homology"/>
<dbReference type="CDD" id="cd00593">
    <property type="entry name" value="RIBOc"/>
    <property type="match status" value="1"/>
</dbReference>
<dbReference type="GO" id="GO:0010468">
    <property type="term" value="P:regulation of gene expression"/>
    <property type="evidence" value="ECO:0007669"/>
    <property type="project" value="TreeGrafter"/>
</dbReference>
<dbReference type="EC" id="3.1.26.3" evidence="8"/>
<dbReference type="SMART" id="SM00358">
    <property type="entry name" value="DSRM"/>
    <property type="match status" value="1"/>
</dbReference>
<dbReference type="OrthoDB" id="9805026at2"/>
<feature type="active site" evidence="8">
    <location>
        <position position="41"/>
    </location>
</feature>
<dbReference type="Pfam" id="PF00035">
    <property type="entry name" value="dsrm"/>
    <property type="match status" value="1"/>
</dbReference>
<evidence type="ECO:0000256" key="1">
    <source>
        <dbReference type="ARBA" id="ARBA00000109"/>
    </source>
</evidence>
<keyword evidence="4 8" id="KW-0540">Nuclease</keyword>
<evidence type="ECO:0000259" key="9">
    <source>
        <dbReference type="PROSITE" id="PS50137"/>
    </source>
</evidence>
<dbReference type="SUPFAM" id="SSF69065">
    <property type="entry name" value="RNase III domain-like"/>
    <property type="match status" value="1"/>
</dbReference>
<comment type="function">
    <text evidence="8">Digests double-stranded RNA. Involved in the processing of primary rRNA transcript to yield the immediate precursors to the large and small rRNAs (23S and 16S). Processes some mRNAs, and tRNAs when they are encoded in the rRNA operon. Processes pre-crRNA and tracrRNA of type II CRISPR loci if present in the organism.</text>
</comment>
<accession>A0A2T4UD27</accession>
<dbReference type="GO" id="GO:0005737">
    <property type="term" value="C:cytoplasm"/>
    <property type="evidence" value="ECO:0007669"/>
    <property type="project" value="UniProtKB-SubCell"/>
</dbReference>
<dbReference type="PANTHER" id="PTHR11207">
    <property type="entry name" value="RIBONUCLEASE III"/>
    <property type="match status" value="1"/>
</dbReference>
<keyword evidence="8" id="KW-0699">rRNA-binding</keyword>
<keyword evidence="8" id="KW-0698">rRNA processing</keyword>
<dbReference type="PANTHER" id="PTHR11207:SF0">
    <property type="entry name" value="RIBONUCLEASE 3"/>
    <property type="match status" value="1"/>
</dbReference>
<dbReference type="GO" id="GO:0006364">
    <property type="term" value="P:rRNA processing"/>
    <property type="evidence" value="ECO:0007669"/>
    <property type="project" value="UniProtKB-UniRule"/>
</dbReference>
<dbReference type="InterPro" id="IPR036389">
    <property type="entry name" value="RNase_III_sf"/>
</dbReference>
<reference evidence="11 12" key="1">
    <citation type="submission" date="2018-03" db="EMBL/GenBank/DDBJ databases">
        <title>Aquarubrobacter algicola gen. nov., sp. nov., a novel actinobacterium isolated from shallow eutrophic lake during the end of cyanobacterial harmful algal blooms.</title>
        <authorList>
            <person name="Chun S.J."/>
        </authorList>
    </citation>
    <scope>NUCLEOTIDE SEQUENCE [LARGE SCALE GENOMIC DNA]</scope>
    <source>
        <strain evidence="11 12">Seoho-28</strain>
    </source>
</reference>
<dbReference type="GO" id="GO:0003725">
    <property type="term" value="F:double-stranded RNA binding"/>
    <property type="evidence" value="ECO:0007669"/>
    <property type="project" value="TreeGrafter"/>
</dbReference>
<comment type="subunit">
    <text evidence="8">Homodimer.</text>
</comment>
<keyword evidence="6 8" id="KW-0378">Hydrolase</keyword>
<evidence type="ECO:0000313" key="12">
    <source>
        <dbReference type="Proteomes" id="UP000240739"/>
    </source>
</evidence>
<evidence type="ECO:0000259" key="10">
    <source>
        <dbReference type="PROSITE" id="PS50142"/>
    </source>
</evidence>
<dbReference type="InterPro" id="IPR014720">
    <property type="entry name" value="dsRBD_dom"/>
</dbReference>
<name>A0A2T4UD27_9ACTN</name>
<feature type="active site" evidence="8">
    <location>
        <position position="118"/>
    </location>
</feature>
<organism evidence="11 12">
    <name type="scientific">Paraconexibacter algicola</name>
    <dbReference type="NCBI Taxonomy" id="2133960"/>
    <lineage>
        <taxon>Bacteria</taxon>
        <taxon>Bacillati</taxon>
        <taxon>Actinomycetota</taxon>
        <taxon>Thermoleophilia</taxon>
        <taxon>Solirubrobacterales</taxon>
        <taxon>Paraconexibacteraceae</taxon>
        <taxon>Paraconexibacter</taxon>
    </lineage>
</organism>
<keyword evidence="12" id="KW-1185">Reference proteome</keyword>
<evidence type="ECO:0000256" key="6">
    <source>
        <dbReference type="ARBA" id="ARBA00022801"/>
    </source>
</evidence>
<feature type="binding site" evidence="8">
    <location>
        <position position="118"/>
    </location>
    <ligand>
        <name>Mg(2+)</name>
        <dbReference type="ChEBI" id="CHEBI:18420"/>
    </ligand>
</feature>
<protein>
    <recommendedName>
        <fullName evidence="8">Ribonuclease 3</fullName>
        <ecNumber evidence="8">3.1.26.3</ecNumber>
    </recommendedName>
    <alternativeName>
        <fullName evidence="8">Ribonuclease III</fullName>
        <shortName evidence="8">RNase III</shortName>
    </alternativeName>
</protein>
<comment type="cofactor">
    <cofactor evidence="8">
        <name>Mg(2+)</name>
        <dbReference type="ChEBI" id="CHEBI:18420"/>
    </cofactor>
</comment>
<dbReference type="CDD" id="cd10845">
    <property type="entry name" value="DSRM_RNAse_III_family"/>
    <property type="match status" value="1"/>
</dbReference>
<dbReference type="GO" id="GO:0046872">
    <property type="term" value="F:metal ion binding"/>
    <property type="evidence" value="ECO:0007669"/>
    <property type="project" value="UniProtKB-KW"/>
</dbReference>
<dbReference type="InterPro" id="IPR011907">
    <property type="entry name" value="RNase_III"/>
</dbReference>
<keyword evidence="8" id="KW-0460">Magnesium</keyword>
<keyword evidence="7 8" id="KW-0694">RNA-binding</keyword>
<dbReference type="PROSITE" id="PS50137">
    <property type="entry name" value="DS_RBD"/>
    <property type="match status" value="1"/>
</dbReference>
<dbReference type="HAMAP" id="MF_00104">
    <property type="entry name" value="RNase_III"/>
    <property type="match status" value="1"/>
</dbReference>
<evidence type="ECO:0000256" key="2">
    <source>
        <dbReference type="ARBA" id="ARBA00010183"/>
    </source>
</evidence>
<dbReference type="PROSITE" id="PS50142">
    <property type="entry name" value="RNASE_3_2"/>
    <property type="match status" value="1"/>
</dbReference>
<gene>
    <name evidence="8" type="primary">rnc</name>
    <name evidence="11" type="ORF">C7Y72_17250</name>
</gene>
<dbReference type="Gene3D" id="1.10.1520.10">
    <property type="entry name" value="Ribonuclease III domain"/>
    <property type="match status" value="1"/>
</dbReference>
<keyword evidence="3 8" id="KW-0507">mRNA processing</keyword>
<dbReference type="GO" id="GO:0004525">
    <property type="term" value="F:ribonuclease III activity"/>
    <property type="evidence" value="ECO:0007669"/>
    <property type="project" value="UniProtKB-UniRule"/>
</dbReference>
<dbReference type="AlphaFoldDB" id="A0A2T4UD27"/>
<comment type="subcellular location">
    <subcellularLocation>
        <location evidence="8">Cytoplasm</location>
    </subcellularLocation>
</comment>
<dbReference type="SUPFAM" id="SSF54768">
    <property type="entry name" value="dsRNA-binding domain-like"/>
    <property type="match status" value="1"/>
</dbReference>
<evidence type="ECO:0000313" key="11">
    <source>
        <dbReference type="EMBL" id="PTL55408.1"/>
    </source>
</evidence>
<dbReference type="InterPro" id="IPR000999">
    <property type="entry name" value="RNase_III_dom"/>
</dbReference>
<feature type="binding site" evidence="8">
    <location>
        <position position="115"/>
    </location>
    <ligand>
        <name>Mg(2+)</name>
        <dbReference type="ChEBI" id="CHEBI:18420"/>
    </ligand>
</feature>
<dbReference type="RefSeq" id="WP_107570451.1">
    <property type="nucleotide sequence ID" value="NZ_PYYB01000003.1"/>
</dbReference>
<comment type="similarity">
    <text evidence="2">Belongs to the ribonuclease III family.</text>
</comment>
<dbReference type="SMART" id="SM00535">
    <property type="entry name" value="RIBOc"/>
    <property type="match status" value="1"/>
</dbReference>
<sequence>MELLRELLESLPDDLSRQVFTHASWTERSADSYERLAFLGDSVLGLAITSHLYPRLEAERYGAGRLTKIRAQTVSGPACKRVAERLDVPDRMRAVAPAGQGRSAVALETERVLSSVTEAVIGACYLVNGYERTAEAVVEAFAPELEDALANPVDFKSTLQERLAQRGAVVVYAVTGEHGPPHDRTFEVTASVAGATVGTGTGRSKKQAEQEAARAALDGLDAARRVATSREDS</sequence>
<dbReference type="Gene3D" id="3.30.160.20">
    <property type="match status" value="1"/>
</dbReference>
<keyword evidence="5 8" id="KW-0255">Endonuclease</keyword>
<dbReference type="Pfam" id="PF14622">
    <property type="entry name" value="Ribonucleas_3_3"/>
    <property type="match status" value="1"/>
</dbReference>
<dbReference type="EMBL" id="PYYB01000003">
    <property type="protein sequence ID" value="PTL55408.1"/>
    <property type="molecule type" value="Genomic_DNA"/>
</dbReference>
<comment type="caution">
    <text evidence="11">The sequence shown here is derived from an EMBL/GenBank/DDBJ whole genome shotgun (WGS) entry which is preliminary data.</text>
</comment>
<dbReference type="GO" id="GO:0006397">
    <property type="term" value="P:mRNA processing"/>
    <property type="evidence" value="ECO:0007669"/>
    <property type="project" value="UniProtKB-UniRule"/>
</dbReference>
<evidence type="ECO:0000256" key="4">
    <source>
        <dbReference type="ARBA" id="ARBA00022722"/>
    </source>
</evidence>
<keyword evidence="8" id="KW-0819">tRNA processing</keyword>
<evidence type="ECO:0000256" key="8">
    <source>
        <dbReference type="HAMAP-Rule" id="MF_00104"/>
    </source>
</evidence>
<comment type="caution">
    <text evidence="8">Lacks conserved residue(s) required for the propagation of feature annotation.</text>
</comment>
<evidence type="ECO:0000256" key="7">
    <source>
        <dbReference type="ARBA" id="ARBA00022884"/>
    </source>
</evidence>
<dbReference type="GO" id="GO:0008033">
    <property type="term" value="P:tRNA processing"/>
    <property type="evidence" value="ECO:0007669"/>
    <property type="project" value="UniProtKB-KW"/>
</dbReference>
<keyword evidence="8" id="KW-0479">Metal-binding</keyword>
<feature type="domain" description="DRBM" evidence="9">
    <location>
        <begin position="154"/>
        <end position="222"/>
    </location>
</feature>
<dbReference type="Proteomes" id="UP000240739">
    <property type="component" value="Unassembled WGS sequence"/>
</dbReference>
<evidence type="ECO:0000256" key="3">
    <source>
        <dbReference type="ARBA" id="ARBA00022664"/>
    </source>
</evidence>